<protein>
    <recommendedName>
        <fullName evidence="4">Retrotransposon gag protein</fullName>
    </recommendedName>
</protein>
<reference evidence="2" key="1">
    <citation type="submission" date="2023-02" db="EMBL/GenBank/DDBJ databases">
        <title>Genome of toxic invasive species Heracleum sosnowskyi carries increased number of genes despite the absence of recent whole-genome duplications.</title>
        <authorList>
            <person name="Schelkunov M."/>
            <person name="Shtratnikova V."/>
            <person name="Makarenko M."/>
            <person name="Klepikova A."/>
            <person name="Omelchenko D."/>
            <person name="Novikova G."/>
            <person name="Obukhova E."/>
            <person name="Bogdanov V."/>
            <person name="Penin A."/>
            <person name="Logacheva M."/>
        </authorList>
    </citation>
    <scope>NUCLEOTIDE SEQUENCE</scope>
    <source>
        <strain evidence="2">Hsosn_3</strain>
        <tissue evidence="2">Leaf</tissue>
    </source>
</reference>
<sequence>MRKLVSSSLLPLDSEIEKTARRNKKKAKEARNQSSTMADQNDPPDPNAQRRLRVKEAYDRTSSKKVAGVYEVDPLTSFSTKMVSQFEALNKKLESFSMDRHQPIHPANQVQNVSIFCDMCGEGHPTQQCPLIYHDGAQSSTVNYVGNSSNQQNNPYSNTYNPGWRNHPNFSVNNNARPNMPYKPNAPPGFQQNQRPHEMEKKPTTEDLLLQYMQKTDALIQSQSASMRALEMQVGDDDVHMMTHHTMDALELSLQEVGKLKSRWSGPFKVVQVYPYGAIEFEDMHSGRTFKVNGQRLKPYLGGDIDRNVSSVTLSEL</sequence>
<dbReference type="AlphaFoldDB" id="A0AAD8IAL3"/>
<dbReference type="Proteomes" id="UP001237642">
    <property type="component" value="Unassembled WGS sequence"/>
</dbReference>
<reference evidence="2" key="2">
    <citation type="submission" date="2023-05" db="EMBL/GenBank/DDBJ databases">
        <authorList>
            <person name="Schelkunov M.I."/>
        </authorList>
    </citation>
    <scope>NUCLEOTIDE SEQUENCE</scope>
    <source>
        <strain evidence="2">Hsosn_3</strain>
        <tissue evidence="2">Leaf</tissue>
    </source>
</reference>
<dbReference type="EMBL" id="JAUIZM010000006">
    <property type="protein sequence ID" value="KAK1381012.1"/>
    <property type="molecule type" value="Genomic_DNA"/>
</dbReference>
<evidence type="ECO:0008006" key="4">
    <source>
        <dbReference type="Google" id="ProtNLM"/>
    </source>
</evidence>
<gene>
    <name evidence="2" type="ORF">POM88_027756</name>
</gene>
<keyword evidence="3" id="KW-1185">Reference proteome</keyword>
<feature type="region of interest" description="Disordered" evidence="1">
    <location>
        <begin position="1"/>
        <end position="51"/>
    </location>
</feature>
<evidence type="ECO:0000256" key="1">
    <source>
        <dbReference type="SAM" id="MobiDB-lite"/>
    </source>
</evidence>
<comment type="caution">
    <text evidence="2">The sequence shown here is derived from an EMBL/GenBank/DDBJ whole genome shotgun (WGS) entry which is preliminary data.</text>
</comment>
<accession>A0AAD8IAL3</accession>
<name>A0AAD8IAL3_9APIA</name>
<proteinExistence type="predicted"/>
<evidence type="ECO:0000313" key="2">
    <source>
        <dbReference type="EMBL" id="KAK1381012.1"/>
    </source>
</evidence>
<evidence type="ECO:0000313" key="3">
    <source>
        <dbReference type="Proteomes" id="UP001237642"/>
    </source>
</evidence>
<organism evidence="2 3">
    <name type="scientific">Heracleum sosnowskyi</name>
    <dbReference type="NCBI Taxonomy" id="360622"/>
    <lineage>
        <taxon>Eukaryota</taxon>
        <taxon>Viridiplantae</taxon>
        <taxon>Streptophyta</taxon>
        <taxon>Embryophyta</taxon>
        <taxon>Tracheophyta</taxon>
        <taxon>Spermatophyta</taxon>
        <taxon>Magnoliopsida</taxon>
        <taxon>eudicotyledons</taxon>
        <taxon>Gunneridae</taxon>
        <taxon>Pentapetalae</taxon>
        <taxon>asterids</taxon>
        <taxon>campanulids</taxon>
        <taxon>Apiales</taxon>
        <taxon>Apiaceae</taxon>
        <taxon>Apioideae</taxon>
        <taxon>apioid superclade</taxon>
        <taxon>Tordylieae</taxon>
        <taxon>Tordyliinae</taxon>
        <taxon>Heracleum</taxon>
    </lineage>
</organism>